<keyword evidence="1" id="KW-0472">Membrane</keyword>
<name>A0A4Q7KCK1_9PSEU</name>
<feature type="transmembrane region" description="Helical" evidence="1">
    <location>
        <begin position="413"/>
        <end position="434"/>
    </location>
</feature>
<dbReference type="Proteomes" id="UP000294257">
    <property type="component" value="Unassembled WGS sequence"/>
</dbReference>
<keyword evidence="3" id="KW-1185">Reference proteome</keyword>
<keyword evidence="1" id="KW-0812">Transmembrane</keyword>
<organism evidence="2 3">
    <name type="scientific">Herbihabitans rhizosphaerae</name>
    <dbReference type="NCBI Taxonomy" id="1872711"/>
    <lineage>
        <taxon>Bacteria</taxon>
        <taxon>Bacillati</taxon>
        <taxon>Actinomycetota</taxon>
        <taxon>Actinomycetes</taxon>
        <taxon>Pseudonocardiales</taxon>
        <taxon>Pseudonocardiaceae</taxon>
        <taxon>Herbihabitans</taxon>
    </lineage>
</organism>
<evidence type="ECO:0000313" key="3">
    <source>
        <dbReference type="Proteomes" id="UP000294257"/>
    </source>
</evidence>
<protein>
    <submittedName>
        <fullName evidence="2">Uncharacterized protein</fullName>
    </submittedName>
</protein>
<evidence type="ECO:0000313" key="2">
    <source>
        <dbReference type="EMBL" id="RZS30396.1"/>
    </source>
</evidence>
<proteinExistence type="predicted"/>
<accession>A0A4Q7KCK1</accession>
<feature type="transmembrane region" description="Helical" evidence="1">
    <location>
        <begin position="440"/>
        <end position="462"/>
    </location>
</feature>
<dbReference type="EMBL" id="SGWQ01000017">
    <property type="protein sequence ID" value="RZS30396.1"/>
    <property type="molecule type" value="Genomic_DNA"/>
</dbReference>
<sequence length="463" mass="47763">MRASRLRRSAGHCLRSRTLWRRLSRRLGRRLRISTAVAVATATSTIRMRRAWRASSGKMTAFRGECDVTGVLDTRVDGDPGSCRATADWLSKVGHSVTETGSAIRRARGSSESCWAGPAGDAFRNSTLSTAKDADDLRAIGDRAGQALLVFAADLNTVRARMTQARNVAVKGGLGITPDRILPPGLPPGPAPVRIKGPIQPHVEEALNRAIDAHGAAVAQHARQVAAYNEAKTTVEDARKIEIEAHRKLQGIAEPTRFQANALKVIGVTALSGTLSLIKSLHTTAKDLLNLASSLDTQASTFAAASNAMSSTHASRVAAARVAATSAAGAQSMRELAERLLKPVSWIPESTRAAISYNPGQHITVTRHSSPILKGTKVLLTALPVAGTLAAVGSAVGDVLIGKPPLQAAAETAAGISGSIAGGAALGSALGTVFPGVGNVVGGVVGGIGGGLVAVFGVGNLFK</sequence>
<reference evidence="2 3" key="1">
    <citation type="submission" date="2019-02" db="EMBL/GenBank/DDBJ databases">
        <title>Genomic Encyclopedia of Type Strains, Phase IV (KMG-IV): sequencing the most valuable type-strain genomes for metagenomic binning, comparative biology and taxonomic classification.</title>
        <authorList>
            <person name="Goeker M."/>
        </authorList>
    </citation>
    <scope>NUCLEOTIDE SEQUENCE [LARGE SCALE GENOMIC DNA]</scope>
    <source>
        <strain evidence="2 3">DSM 101727</strain>
    </source>
</reference>
<feature type="transmembrane region" description="Helical" evidence="1">
    <location>
        <begin position="378"/>
        <end position="401"/>
    </location>
</feature>
<comment type="caution">
    <text evidence="2">The sequence shown here is derived from an EMBL/GenBank/DDBJ whole genome shotgun (WGS) entry which is preliminary data.</text>
</comment>
<gene>
    <name evidence="2" type="ORF">EV193_11794</name>
</gene>
<dbReference type="AlphaFoldDB" id="A0A4Q7KCK1"/>
<evidence type="ECO:0000256" key="1">
    <source>
        <dbReference type="SAM" id="Phobius"/>
    </source>
</evidence>
<keyword evidence="1" id="KW-1133">Transmembrane helix</keyword>